<accession>A0A086ZYN2</accession>
<dbReference type="RefSeq" id="WP_152600400.1">
    <property type="nucleotide sequence ID" value="NZ_JDUV01000016.1"/>
</dbReference>
<sequence>MATYNPIDDISSKFSITFPEKVKVLKDESETSFHGDGFRYYRIAIADNEEVTDTVLDDESYSTGNLTEDDKSIIAGTIAEFDLDVQPSALYGRPHKTVFNGYDTLVIIKGSQNNEFYLFESIL</sequence>
<gene>
    <name evidence="1" type="ORF">BCAL_2240</name>
</gene>
<protein>
    <submittedName>
        <fullName evidence="1">Chaperone activity ATPase</fullName>
    </submittedName>
</protein>
<evidence type="ECO:0000313" key="2">
    <source>
        <dbReference type="Proteomes" id="UP000029072"/>
    </source>
</evidence>
<comment type="caution">
    <text evidence="1">The sequence shown here is derived from an EMBL/GenBank/DDBJ whole genome shotgun (WGS) entry which is preliminary data.</text>
</comment>
<dbReference type="EMBL" id="JGYS01000021">
    <property type="protein sequence ID" value="KFI51632.1"/>
    <property type="molecule type" value="Genomic_DNA"/>
</dbReference>
<dbReference type="Proteomes" id="UP000029072">
    <property type="component" value="Unassembled WGS sequence"/>
</dbReference>
<proteinExistence type="predicted"/>
<dbReference type="AlphaFoldDB" id="A0A086ZYN2"/>
<reference evidence="1 2" key="1">
    <citation type="submission" date="2014-03" db="EMBL/GenBank/DDBJ databases">
        <title>Genomics of Bifidobacteria.</title>
        <authorList>
            <person name="Ventura M."/>
            <person name="Milani C."/>
            <person name="Lugli G.A."/>
        </authorList>
    </citation>
    <scope>NUCLEOTIDE SEQUENCE [LARGE SCALE GENOMIC DNA]</scope>
    <source>
        <strain evidence="1 2">DSM 23973</strain>
    </source>
</reference>
<dbReference type="STRING" id="1437609.BCAL_2240"/>
<name>A0A086ZYN2_9BIFI</name>
<evidence type="ECO:0000313" key="1">
    <source>
        <dbReference type="EMBL" id="KFI51632.1"/>
    </source>
</evidence>
<organism evidence="1 2">
    <name type="scientific">Bifidobacterium callitrichos DSM 23973</name>
    <dbReference type="NCBI Taxonomy" id="1437609"/>
    <lineage>
        <taxon>Bacteria</taxon>
        <taxon>Bacillati</taxon>
        <taxon>Actinomycetota</taxon>
        <taxon>Actinomycetes</taxon>
        <taxon>Bifidobacteriales</taxon>
        <taxon>Bifidobacteriaceae</taxon>
        <taxon>Bifidobacterium</taxon>
    </lineage>
</organism>